<comment type="caution">
    <text evidence="1">The sequence shown here is derived from an EMBL/GenBank/DDBJ whole genome shotgun (WGS) entry which is preliminary data.</text>
</comment>
<reference evidence="1 2" key="1">
    <citation type="submission" date="2015-09" db="EMBL/GenBank/DDBJ databases">
        <title>Draft Genome Sequence of Bradyrhizobium manausense Strain BR 3351T, a Novel Symbiotic Nitrogen-Fixing Alphaproteobacterium Isolated from Brazilian Amazon Rain Forest.</title>
        <authorList>
            <person name="De Araujo J.L."/>
            <person name="Zilli J.E."/>
        </authorList>
    </citation>
    <scope>NUCLEOTIDE SEQUENCE [LARGE SCALE GENOMIC DNA]</scope>
    <source>
        <strain evidence="1 2">BR3351</strain>
    </source>
</reference>
<evidence type="ECO:0000313" key="2">
    <source>
        <dbReference type="Proteomes" id="UP000051936"/>
    </source>
</evidence>
<name>A0A0R3D127_9BRAD</name>
<accession>A0A0R3D127</accession>
<dbReference type="STRING" id="989370.AOQ71_31910"/>
<protein>
    <submittedName>
        <fullName evidence="1">Uncharacterized protein</fullName>
    </submittedName>
</protein>
<sequence length="167" mass="18228">MNMLVSAAVTGTAIPQAGVSAAGADPILAAIETHRQVCEQLSKEVGRHSALESEIPLEKRQSEVNPWEDEFIVDTDDPRWIASERALLSAFDAETDAACALCDIRPTTRQGLLALLNYALTHDKDGHSWPRALESGDARNITRSWHHFLLENVTVALTMGLDEPSLS</sequence>
<dbReference type="AlphaFoldDB" id="A0A0R3D127"/>
<proteinExistence type="predicted"/>
<dbReference type="RefSeq" id="WP_057755502.1">
    <property type="nucleotide sequence ID" value="NZ_LJYG01000108.1"/>
</dbReference>
<keyword evidence="2" id="KW-1185">Reference proteome</keyword>
<dbReference type="EMBL" id="LJYG01000108">
    <property type="protein sequence ID" value="KRQ03331.1"/>
    <property type="molecule type" value="Genomic_DNA"/>
</dbReference>
<dbReference type="OrthoDB" id="8240651at2"/>
<evidence type="ECO:0000313" key="1">
    <source>
        <dbReference type="EMBL" id="KRQ03331.1"/>
    </source>
</evidence>
<dbReference type="Proteomes" id="UP000051936">
    <property type="component" value="Unassembled WGS sequence"/>
</dbReference>
<gene>
    <name evidence="1" type="ORF">AOQ71_31910</name>
</gene>
<organism evidence="1 2">
    <name type="scientific">Bradyrhizobium manausense</name>
    <dbReference type="NCBI Taxonomy" id="989370"/>
    <lineage>
        <taxon>Bacteria</taxon>
        <taxon>Pseudomonadati</taxon>
        <taxon>Pseudomonadota</taxon>
        <taxon>Alphaproteobacteria</taxon>
        <taxon>Hyphomicrobiales</taxon>
        <taxon>Nitrobacteraceae</taxon>
        <taxon>Bradyrhizobium</taxon>
    </lineage>
</organism>